<dbReference type="Gene3D" id="3.50.50.60">
    <property type="entry name" value="FAD/NAD(P)-binding domain"/>
    <property type="match status" value="1"/>
</dbReference>
<organism evidence="2 3">
    <name type="scientific">Symbiochloris irregularis</name>
    <dbReference type="NCBI Taxonomy" id="706552"/>
    <lineage>
        <taxon>Eukaryota</taxon>
        <taxon>Viridiplantae</taxon>
        <taxon>Chlorophyta</taxon>
        <taxon>core chlorophytes</taxon>
        <taxon>Trebouxiophyceae</taxon>
        <taxon>Trebouxiales</taxon>
        <taxon>Trebouxiaceae</taxon>
        <taxon>Symbiochloris</taxon>
    </lineage>
</organism>
<comment type="caution">
    <text evidence="2">The sequence shown here is derived from an EMBL/GenBank/DDBJ whole genome shotgun (WGS) entry which is preliminary data.</text>
</comment>
<dbReference type="Gene3D" id="1.10.8.260">
    <property type="entry name" value="HI0933 insert domain-like"/>
    <property type="match status" value="1"/>
</dbReference>
<dbReference type="InterPro" id="IPR036188">
    <property type="entry name" value="FAD/NAD-bd_sf"/>
</dbReference>
<evidence type="ECO:0000259" key="1">
    <source>
        <dbReference type="Pfam" id="PF03486"/>
    </source>
</evidence>
<dbReference type="Proteomes" id="UP001465755">
    <property type="component" value="Unassembled WGS sequence"/>
</dbReference>
<proteinExistence type="predicted"/>
<evidence type="ECO:0000313" key="3">
    <source>
        <dbReference type="Proteomes" id="UP001465755"/>
    </source>
</evidence>
<sequence>MLLTFTWYSRAASPRRPTLRSHRQWPRRLPKRSAKTCSALEPPQWNVIVIGAGAAGLTAGYFAAKADSRALILERNKEAGKKILISGGTRCNVCPGSLDIQRDFITESSTSALRAILKSWDLGSCIAWLQDEVGLSLAYDEGTDKWFPASNFAKEVRDQLLQACAKASCQIRYNSSIAAIDSLGDGAGWKCTCEDGSVHTTQRVVVATGGLSFPHLGTTGAGLKLLKQLGHSLIEPYPALTPLRGEPPGSASLAGISLYDSRLTCKSAPGRNHKARRKGSGGAGSSMRSSMLFTHRGFSGPAVLDLSHNFTRPLTRPAQDSLELPSLHVNWVTNTPREAWESLLEQPRGQENLVGALHRGGLPLRLAEGICEEVGVKGTQRVAQLRKDERRKLVEAAVSFKLRCNGHEGYPKAERTGWLEEPAG</sequence>
<dbReference type="PANTHER" id="PTHR42887">
    <property type="entry name" value="OS12G0638800 PROTEIN"/>
    <property type="match status" value="1"/>
</dbReference>
<dbReference type="InterPro" id="IPR023166">
    <property type="entry name" value="BaiN-like_dom_sf"/>
</dbReference>
<reference evidence="2 3" key="1">
    <citation type="journal article" date="2024" name="Nat. Commun.">
        <title>Phylogenomics reveals the evolutionary origins of lichenization in chlorophyte algae.</title>
        <authorList>
            <person name="Puginier C."/>
            <person name="Libourel C."/>
            <person name="Otte J."/>
            <person name="Skaloud P."/>
            <person name="Haon M."/>
            <person name="Grisel S."/>
            <person name="Petersen M."/>
            <person name="Berrin J.G."/>
            <person name="Delaux P.M."/>
            <person name="Dal Grande F."/>
            <person name="Keller J."/>
        </authorList>
    </citation>
    <scope>NUCLEOTIDE SEQUENCE [LARGE SCALE GENOMIC DNA]</scope>
    <source>
        <strain evidence="2 3">SAG 2036</strain>
    </source>
</reference>
<accession>A0AAW1NMB4</accession>
<feature type="domain" description="RsdA/BaiN/AoA(So)-like Rossmann fold-like" evidence="1">
    <location>
        <begin position="46"/>
        <end position="267"/>
    </location>
</feature>
<dbReference type="NCBIfam" id="TIGR00275">
    <property type="entry name" value="aminoacetone oxidase family FAD-binding enzyme"/>
    <property type="match status" value="1"/>
</dbReference>
<dbReference type="PANTHER" id="PTHR42887:SF2">
    <property type="entry name" value="OS12G0638800 PROTEIN"/>
    <property type="match status" value="1"/>
</dbReference>
<dbReference type="Gene3D" id="2.40.30.10">
    <property type="entry name" value="Translation factors"/>
    <property type="match status" value="1"/>
</dbReference>
<dbReference type="InterPro" id="IPR004792">
    <property type="entry name" value="BaiN-like"/>
</dbReference>
<protein>
    <recommendedName>
        <fullName evidence="1">RsdA/BaiN/AoA(So)-like Rossmann fold-like domain-containing protein</fullName>
    </recommendedName>
</protein>
<dbReference type="InterPro" id="IPR057661">
    <property type="entry name" value="RsdA/BaiN/AoA(So)_Rossmann"/>
</dbReference>
<gene>
    <name evidence="2" type="ORF">WJX73_004142</name>
</gene>
<dbReference type="EMBL" id="JALJOQ010000174">
    <property type="protein sequence ID" value="KAK9791604.1"/>
    <property type="molecule type" value="Genomic_DNA"/>
</dbReference>
<name>A0AAW1NMB4_9CHLO</name>
<keyword evidence="3" id="KW-1185">Reference proteome</keyword>
<dbReference type="SUPFAM" id="SSF160996">
    <property type="entry name" value="HI0933 insert domain-like"/>
    <property type="match status" value="1"/>
</dbReference>
<evidence type="ECO:0000313" key="2">
    <source>
        <dbReference type="EMBL" id="KAK9791604.1"/>
    </source>
</evidence>
<dbReference type="Pfam" id="PF03486">
    <property type="entry name" value="HI0933_like"/>
    <property type="match status" value="1"/>
</dbReference>
<dbReference type="SUPFAM" id="SSF51905">
    <property type="entry name" value="FAD/NAD(P)-binding domain"/>
    <property type="match status" value="1"/>
</dbReference>
<dbReference type="AlphaFoldDB" id="A0AAW1NMB4"/>